<feature type="transmembrane region" description="Helical" evidence="8">
    <location>
        <begin position="552"/>
        <end position="572"/>
    </location>
</feature>
<dbReference type="GO" id="GO:0006952">
    <property type="term" value="P:defense response"/>
    <property type="evidence" value="ECO:0007669"/>
    <property type="project" value="UniProtKB-KW"/>
</dbReference>
<evidence type="ECO:0000256" key="1">
    <source>
        <dbReference type="ARBA" id="ARBA00004141"/>
    </source>
</evidence>
<dbReference type="Proteomes" id="UP001164929">
    <property type="component" value="Chromosome 1"/>
</dbReference>
<dbReference type="PANTHER" id="PTHR31942:SF77">
    <property type="entry name" value="MLO-LIKE PROTEIN 14"/>
    <property type="match status" value="1"/>
</dbReference>
<evidence type="ECO:0000313" key="10">
    <source>
        <dbReference type="Proteomes" id="UP001164929"/>
    </source>
</evidence>
<feature type="transmembrane region" description="Helical" evidence="8">
    <location>
        <begin position="63"/>
        <end position="85"/>
    </location>
</feature>
<keyword evidence="3 8" id="KW-0812">Transmembrane</keyword>
<keyword evidence="5 8" id="KW-1133">Transmembrane helix</keyword>
<evidence type="ECO:0000256" key="7">
    <source>
        <dbReference type="ARBA" id="ARBA00023265"/>
    </source>
</evidence>
<reference evidence="9 10" key="1">
    <citation type="journal article" date="2023" name="Mol. Ecol. Resour.">
        <title>Chromosome-level genome assembly of a triploid poplar Populus alba 'Berolinensis'.</title>
        <authorList>
            <person name="Chen S."/>
            <person name="Yu Y."/>
            <person name="Wang X."/>
            <person name="Wang S."/>
            <person name="Zhang T."/>
            <person name="Zhou Y."/>
            <person name="He R."/>
            <person name="Meng N."/>
            <person name="Wang Y."/>
            <person name="Liu W."/>
            <person name="Liu Z."/>
            <person name="Liu J."/>
            <person name="Guo Q."/>
            <person name="Huang H."/>
            <person name="Sederoff R.R."/>
            <person name="Wang G."/>
            <person name="Qu G."/>
            <person name="Chen S."/>
        </authorList>
    </citation>
    <scope>NUCLEOTIDE SEQUENCE [LARGE SCALE GENOMIC DNA]</scope>
    <source>
        <strain evidence="9">SC-2020</strain>
    </source>
</reference>
<dbReference type="AlphaFoldDB" id="A0AAD6WJK9"/>
<evidence type="ECO:0000256" key="4">
    <source>
        <dbReference type="ARBA" id="ARBA00022821"/>
    </source>
</evidence>
<evidence type="ECO:0000313" key="9">
    <source>
        <dbReference type="EMBL" id="KAJ7014737.1"/>
    </source>
</evidence>
<feature type="transmembrane region" description="Helical" evidence="8">
    <location>
        <begin position="407"/>
        <end position="428"/>
    </location>
</feature>
<comment type="subcellular location">
    <subcellularLocation>
        <location evidence="1">Membrane</location>
        <topology evidence="1">Multi-pass membrane protein</topology>
    </subcellularLocation>
</comment>
<dbReference type="EMBL" id="JAQIZT010000001">
    <property type="protein sequence ID" value="KAJ7014737.1"/>
    <property type="molecule type" value="Genomic_DNA"/>
</dbReference>
<dbReference type="InterPro" id="IPR004326">
    <property type="entry name" value="Mlo"/>
</dbReference>
<feature type="transmembrane region" description="Helical" evidence="8">
    <location>
        <begin position="321"/>
        <end position="341"/>
    </location>
</feature>
<feature type="transmembrane region" description="Helical" evidence="8">
    <location>
        <begin position="157"/>
        <end position="178"/>
    </location>
</feature>
<dbReference type="PANTHER" id="PTHR31942">
    <property type="entry name" value="MLO-LIKE PROTEIN 1"/>
    <property type="match status" value="1"/>
</dbReference>
<protein>
    <recommendedName>
        <fullName evidence="11">MLO-like protein</fullName>
    </recommendedName>
</protein>
<keyword evidence="7" id="KW-0568">Pathogenesis-related protein</keyword>
<evidence type="ECO:0000256" key="2">
    <source>
        <dbReference type="ARBA" id="ARBA00006574"/>
    </source>
</evidence>
<dbReference type="Pfam" id="PF03094">
    <property type="entry name" value="Mlo"/>
    <property type="match status" value="3"/>
</dbReference>
<feature type="transmembrane region" description="Helical" evidence="8">
    <location>
        <begin position="508"/>
        <end position="532"/>
    </location>
</feature>
<keyword evidence="10" id="KW-1185">Reference proteome</keyword>
<keyword evidence="4" id="KW-0611">Plant defense</keyword>
<feature type="transmembrane region" description="Helical" evidence="8">
    <location>
        <begin position="383"/>
        <end position="401"/>
    </location>
</feature>
<name>A0AAD6WJK9_9ROSI</name>
<evidence type="ECO:0000256" key="3">
    <source>
        <dbReference type="ARBA" id="ARBA00022692"/>
    </source>
</evidence>
<evidence type="ECO:0008006" key="11">
    <source>
        <dbReference type="Google" id="ProtNLM"/>
    </source>
</evidence>
<keyword evidence="6 8" id="KW-0472">Membrane</keyword>
<gene>
    <name evidence="9" type="ORF">NC653_004131</name>
</gene>
<dbReference type="GO" id="GO:0016020">
    <property type="term" value="C:membrane"/>
    <property type="evidence" value="ECO:0007669"/>
    <property type="project" value="UniProtKB-SubCell"/>
</dbReference>
<feature type="transmembrane region" description="Helical" evidence="8">
    <location>
        <begin position="440"/>
        <end position="457"/>
    </location>
</feature>
<evidence type="ECO:0000256" key="8">
    <source>
        <dbReference type="SAM" id="Phobius"/>
    </source>
</evidence>
<proteinExistence type="inferred from homology"/>
<comment type="caution">
    <text evidence="9">The sequence shown here is derived from an EMBL/GenBank/DDBJ whole genome shotgun (WGS) entry which is preliminary data.</text>
</comment>
<comment type="similarity">
    <text evidence="2">Belongs to the MLO family.</text>
</comment>
<accession>A0AAD6WJK9</accession>
<evidence type="ECO:0000256" key="5">
    <source>
        <dbReference type="ARBA" id="ARBA00022989"/>
    </source>
</evidence>
<feature type="transmembrane region" description="Helical" evidence="8">
    <location>
        <begin position="12"/>
        <end position="33"/>
    </location>
</feature>
<organism evidence="9 10">
    <name type="scientific">Populus alba x Populus x berolinensis</name>
    <dbReference type="NCBI Taxonomy" id="444605"/>
    <lineage>
        <taxon>Eukaryota</taxon>
        <taxon>Viridiplantae</taxon>
        <taxon>Streptophyta</taxon>
        <taxon>Embryophyta</taxon>
        <taxon>Tracheophyta</taxon>
        <taxon>Spermatophyta</taxon>
        <taxon>Magnoliopsida</taxon>
        <taxon>eudicotyledons</taxon>
        <taxon>Gunneridae</taxon>
        <taxon>Pentapetalae</taxon>
        <taxon>rosids</taxon>
        <taxon>fabids</taxon>
        <taxon>Malpighiales</taxon>
        <taxon>Salicaceae</taxon>
        <taxon>Saliceae</taxon>
        <taxon>Populus</taxon>
    </lineage>
</organism>
<sequence length="765" mass="87709">MEGDTKEMRSLALTPTWSVATVLTIFVVVSLIVERSIHRLSNWLRKTNRKPLLAAVEKMKEELMLLGFISLLLTATSSTIANICIPSKFYDGNFAPCTRSEIDDEVEDNSSQGRKLLMLPVLPHPLRRILNGLNRNTCKEGHEPFVSYQGLEQLHRFIFVMAITHISYSCLTMLLAIVKIHSWRIWEDVAHMDRHDVLTVGHEKGFIWLCKLETSHEVSKEPEGRNMTDLCRFGYENWRPHMKSARSLKEGRIEDKIMTLAIYSVTEINREKTFRRQTTFVRHHTSGPLVKNSFLIWVFPPFFLHFVAILLLLFERASVYICLPLFFFWVRMIISAEVLVLSTCRHVSSGNLGVQWFAQTTLLFVRASSCYMIRSMEEEFQRIVGVSGPLWGFVVAFMLFNVKGSNLYFWIAIIPITVSTGSFEFWFYQSLGCCKRHFLRVNKALCTLAIVLGFSNVSHHGQLVLLVGAKLQHVIATLALETAGLTGHSMGAKLKPRDDLFWFKKPELMLSLIHFVLFQNAFELASFFWFWWQFGYRSCFIRNHWLVYTRLVLGFAGQFLCSYSTLPLYALVTQMGTNYKAALIPQRIRDTIHGWGKAARRKRRHGNFTDDSTVHTDTSTVMSLEEDDHQLLDIRDIADGPVTQIELQPAFISVSPGPVANETSSRACTPLLRPSASVSSSETPNLNVEGIHRSSSMPVREGNKLETVMLTYWSLHRVWPCNRFVAPCSWTPWLHACSRLMSLTWTPWLCSGDEGFVSLRWTPWL</sequence>
<feature type="transmembrane region" description="Helical" evidence="8">
    <location>
        <begin position="294"/>
        <end position="314"/>
    </location>
</feature>
<evidence type="ECO:0000256" key="6">
    <source>
        <dbReference type="ARBA" id="ARBA00023136"/>
    </source>
</evidence>